<dbReference type="InterPro" id="IPR001296">
    <property type="entry name" value="Glyco_trans_1"/>
</dbReference>
<feature type="domain" description="Glycosyl transferase family 1" evidence="2">
    <location>
        <begin position="193"/>
        <end position="340"/>
    </location>
</feature>
<gene>
    <name evidence="4" type="ORF">HDG70_000655</name>
</gene>
<dbReference type="PANTHER" id="PTHR46401">
    <property type="entry name" value="GLYCOSYLTRANSFERASE WBBK-RELATED"/>
    <property type="match status" value="1"/>
</dbReference>
<evidence type="ECO:0000313" key="4">
    <source>
        <dbReference type="EMBL" id="NYE56949.1"/>
    </source>
</evidence>
<dbReference type="SUPFAM" id="SSF53756">
    <property type="entry name" value="UDP-Glycosyltransferase/glycogen phosphorylase"/>
    <property type="match status" value="1"/>
</dbReference>
<evidence type="ECO:0000313" key="5">
    <source>
        <dbReference type="Proteomes" id="UP000604066"/>
    </source>
</evidence>
<dbReference type="RefSeq" id="WP_028052898.1">
    <property type="nucleotide sequence ID" value="NZ_ATYG01000043.1"/>
</dbReference>
<reference evidence="4 5" key="1">
    <citation type="submission" date="2020-07" db="EMBL/GenBank/DDBJ databases">
        <title>Genomic Encyclopedia of Type Strains, Phase III (KMG-III): the genomes of soil and plant-associated and newly described type strains.</title>
        <authorList>
            <person name="Whitman W."/>
        </authorList>
    </citation>
    <scope>NUCLEOTIDE SEQUENCE [LARGE SCALE GENOMIC DNA]</scope>
    <source>
        <strain evidence="4 5">DSM 11255</strain>
    </source>
</reference>
<dbReference type="CDD" id="cd03809">
    <property type="entry name" value="GT4_MtfB-like"/>
    <property type="match status" value="1"/>
</dbReference>
<dbReference type="PANTHER" id="PTHR46401:SF2">
    <property type="entry name" value="GLYCOSYLTRANSFERASE WBBK-RELATED"/>
    <property type="match status" value="1"/>
</dbReference>
<evidence type="ECO:0000259" key="3">
    <source>
        <dbReference type="Pfam" id="PF13439"/>
    </source>
</evidence>
<name>A0ABX2R7P6_9THEO</name>
<feature type="domain" description="Glycosyltransferase subfamily 4-like N-terminal" evidence="3">
    <location>
        <begin position="17"/>
        <end position="173"/>
    </location>
</feature>
<dbReference type="Gene3D" id="3.40.50.2000">
    <property type="entry name" value="Glycogen Phosphorylase B"/>
    <property type="match status" value="2"/>
</dbReference>
<comment type="caution">
    <text evidence="4">The sequence shown here is derived from an EMBL/GenBank/DDBJ whole genome shotgun (WGS) entry which is preliminary data.</text>
</comment>
<dbReference type="Pfam" id="PF00534">
    <property type="entry name" value="Glycos_transf_1"/>
    <property type="match status" value="1"/>
</dbReference>
<dbReference type="Pfam" id="PF13439">
    <property type="entry name" value="Glyco_transf_4"/>
    <property type="match status" value="1"/>
</dbReference>
<dbReference type="EMBL" id="JACCBS010000001">
    <property type="protein sequence ID" value="NYE56949.1"/>
    <property type="molecule type" value="Genomic_DNA"/>
</dbReference>
<keyword evidence="5" id="KW-1185">Reference proteome</keyword>
<accession>A0ABX2R7P6</accession>
<protein>
    <submittedName>
        <fullName evidence="4">Glycosyltransferase involved in cell wall biosynthesis</fullName>
    </submittedName>
</protein>
<dbReference type="Proteomes" id="UP000604066">
    <property type="component" value="Unassembled WGS sequence"/>
</dbReference>
<organism evidence="4 5">
    <name type="scientific">Carboxydothermus ferrireducens DSM 11255</name>
    <dbReference type="NCBI Taxonomy" id="1119529"/>
    <lineage>
        <taxon>Bacteria</taxon>
        <taxon>Bacillati</taxon>
        <taxon>Bacillota</taxon>
        <taxon>Clostridia</taxon>
        <taxon>Thermoanaerobacterales</taxon>
        <taxon>Thermoanaerobacteraceae</taxon>
        <taxon>Carboxydothermus</taxon>
    </lineage>
</organism>
<evidence type="ECO:0000256" key="1">
    <source>
        <dbReference type="ARBA" id="ARBA00022679"/>
    </source>
</evidence>
<keyword evidence="1" id="KW-0808">Transferase</keyword>
<dbReference type="InterPro" id="IPR028098">
    <property type="entry name" value="Glyco_trans_4-like_N"/>
</dbReference>
<sequence length="367" mass="43053">MNIYLDCSHMKPDTFTGIQVFTLNFLKELSKNLNKNLKIITQYPELFDFISKDKILVLNSFFRDKKNHWKKRFIWFQFFLPYLLKKDDILISASNDLPYYGSFKKVVVVHDVIPLEYPNGVPLFTKWYFKYNVKFCISKSDLIFTVSEISKKKILKYTKIEENKIKVIPPGVNHLGRNYVNDDGKLNNIIKNVNNYFLIVNPNLPHKNFKNMILAFLNSEICNKAKLIVVGELNFENQKLIQNKNNVIHYPKVSNYELQMLYKNSIAVINCSFVEGFSLVPFEAALFEKPSIVSFNIPPAQYLKNAVLECDPNDILSMATAINKMYYLYVNKPEEYRKMGSLAKNLTKELTWENYVKKFLDELLKLF</sequence>
<evidence type="ECO:0000259" key="2">
    <source>
        <dbReference type="Pfam" id="PF00534"/>
    </source>
</evidence>
<proteinExistence type="predicted"/>